<dbReference type="GO" id="GO:0016787">
    <property type="term" value="F:hydrolase activity"/>
    <property type="evidence" value="ECO:0007669"/>
    <property type="project" value="UniProtKB-KW"/>
</dbReference>
<gene>
    <name evidence="2 4" type="ORF">P152DRAFT_325749</name>
</gene>
<dbReference type="InterPro" id="IPR029052">
    <property type="entry name" value="Metallo-depent_PP-like"/>
</dbReference>
<keyword evidence="2" id="KW-0378">Hydrolase</keyword>
<dbReference type="InterPro" id="IPR051693">
    <property type="entry name" value="UPF0046_metallophosphoest"/>
</dbReference>
<reference evidence="4" key="3">
    <citation type="submission" date="2025-04" db="UniProtKB">
        <authorList>
            <consortium name="RefSeq"/>
        </authorList>
    </citation>
    <scope>IDENTIFICATION</scope>
    <source>
        <strain evidence="4">CBS 781.70</strain>
    </source>
</reference>
<evidence type="ECO:0000313" key="3">
    <source>
        <dbReference type="Proteomes" id="UP000504638"/>
    </source>
</evidence>
<protein>
    <submittedName>
        <fullName evidence="2 4">Phosphoric ester hydrolase-like protein</fullName>
    </submittedName>
</protein>
<evidence type="ECO:0000313" key="4">
    <source>
        <dbReference type="RefSeq" id="XP_033534412.1"/>
    </source>
</evidence>
<keyword evidence="3" id="KW-1185">Reference proteome</keyword>
<organism evidence="2">
    <name type="scientific">Eremomyces bilateralis CBS 781.70</name>
    <dbReference type="NCBI Taxonomy" id="1392243"/>
    <lineage>
        <taxon>Eukaryota</taxon>
        <taxon>Fungi</taxon>
        <taxon>Dikarya</taxon>
        <taxon>Ascomycota</taxon>
        <taxon>Pezizomycotina</taxon>
        <taxon>Dothideomycetes</taxon>
        <taxon>Dothideomycetes incertae sedis</taxon>
        <taxon>Eremomycetales</taxon>
        <taxon>Eremomycetaceae</taxon>
        <taxon>Eremomyces</taxon>
    </lineage>
</organism>
<dbReference type="EMBL" id="ML975156">
    <property type="protein sequence ID" value="KAF1812781.1"/>
    <property type="molecule type" value="Genomic_DNA"/>
</dbReference>
<dbReference type="Gene3D" id="3.60.21.10">
    <property type="match status" value="1"/>
</dbReference>
<dbReference type="Pfam" id="PF00149">
    <property type="entry name" value="Metallophos"/>
    <property type="match status" value="1"/>
</dbReference>
<feature type="domain" description="Calcineurin-like phosphoesterase" evidence="1">
    <location>
        <begin position="57"/>
        <end position="239"/>
    </location>
</feature>
<evidence type="ECO:0000259" key="1">
    <source>
        <dbReference type="Pfam" id="PF00149"/>
    </source>
</evidence>
<name>A0A6G1G4B3_9PEZI</name>
<dbReference type="SUPFAM" id="SSF56300">
    <property type="entry name" value="Metallo-dependent phosphatases"/>
    <property type="match status" value="1"/>
</dbReference>
<dbReference type="Proteomes" id="UP000504638">
    <property type="component" value="Unplaced"/>
</dbReference>
<dbReference type="OrthoDB" id="630188at2759"/>
<dbReference type="PANTHER" id="PTHR12905:SF18">
    <property type="entry name" value="ESTER HYDROLASE, PUTATIVE (AFU_ORTHOLOGUE AFUA_4G03130)-RELATED"/>
    <property type="match status" value="1"/>
</dbReference>
<dbReference type="GeneID" id="54415809"/>
<dbReference type="RefSeq" id="XP_033534412.1">
    <property type="nucleotide sequence ID" value="XM_033675239.1"/>
</dbReference>
<dbReference type="AlphaFoldDB" id="A0A6G1G4B3"/>
<dbReference type="CDD" id="cd07379">
    <property type="entry name" value="MPP_239FB"/>
    <property type="match status" value="1"/>
</dbReference>
<reference evidence="2 4" key="1">
    <citation type="submission" date="2020-01" db="EMBL/GenBank/DDBJ databases">
        <authorList>
            <consortium name="DOE Joint Genome Institute"/>
            <person name="Haridas S."/>
            <person name="Albert R."/>
            <person name="Binder M."/>
            <person name="Bloem J."/>
            <person name="Labutti K."/>
            <person name="Salamov A."/>
            <person name="Andreopoulos B."/>
            <person name="Baker S.E."/>
            <person name="Barry K."/>
            <person name="Bills G."/>
            <person name="Bluhm B.H."/>
            <person name="Cannon C."/>
            <person name="Castanera R."/>
            <person name="Culley D.E."/>
            <person name="Daum C."/>
            <person name="Ezra D."/>
            <person name="Gonzalez J.B."/>
            <person name="Henrissat B."/>
            <person name="Kuo A."/>
            <person name="Liang C."/>
            <person name="Lipzen A."/>
            <person name="Lutzoni F."/>
            <person name="Magnuson J."/>
            <person name="Mondo S."/>
            <person name="Nolan M."/>
            <person name="Ohm R."/>
            <person name="Pangilinan J."/>
            <person name="Park H.-J."/>
            <person name="Ramirez L."/>
            <person name="Alfaro M."/>
            <person name="Sun H."/>
            <person name="Tritt A."/>
            <person name="Yoshinaga Y."/>
            <person name="Zwiers L.-H."/>
            <person name="Turgeon B.G."/>
            <person name="Goodwin S.B."/>
            <person name="Spatafora J.W."/>
            <person name="Crous P.W."/>
            <person name="Grigoriev I.V."/>
        </authorList>
    </citation>
    <scope>NUCLEOTIDE SEQUENCE</scope>
    <source>
        <strain evidence="2 4">CBS 781.70</strain>
    </source>
</reference>
<dbReference type="PANTHER" id="PTHR12905">
    <property type="entry name" value="METALLOPHOSPHOESTERASE"/>
    <property type="match status" value="1"/>
</dbReference>
<proteinExistence type="predicted"/>
<evidence type="ECO:0000313" key="2">
    <source>
        <dbReference type="EMBL" id="KAF1812781.1"/>
    </source>
</evidence>
<dbReference type="InterPro" id="IPR004843">
    <property type="entry name" value="Calcineurin-like_PHP"/>
</dbReference>
<sequence>MPTEVFSLRLWRSSGFSRPSALELLLFAPISLFARAIYKLLNLLHSSPRKPTHPIRVVCISDTHTIIPSDIPYGDILIHAGDLTIHGTLSELQAHIDWLHSLPHPHKIAIAGNHDTYLDARSRRTLKPSDCDGELNWGTIHYLQHEEITLHFPGHGKRSLRIYGAPQIPACGGPEFAFQYRRGQDAWSGTVPAGVDVLVTHTPAKGHLDNLRPGLGCEWLLKEMWRTRPRLHVCAHVHDGWGREVVSWDGGQSVYEDLICRDERRGVVAAWIDVEGWVGLVRLLVEGGRGLVWDRVWGGGRKTTVMVNAALTIANKKKLRKEVQVVDI</sequence>
<accession>A0A6G1G4B3</accession>
<reference evidence="4" key="2">
    <citation type="submission" date="2020-04" db="EMBL/GenBank/DDBJ databases">
        <authorList>
            <consortium name="NCBI Genome Project"/>
        </authorList>
    </citation>
    <scope>NUCLEOTIDE SEQUENCE</scope>
    <source>
        <strain evidence="4">CBS 781.70</strain>
    </source>
</reference>